<evidence type="ECO:0000313" key="2">
    <source>
        <dbReference type="Proteomes" id="UP000189229"/>
    </source>
</evidence>
<comment type="caution">
    <text evidence="1">The sequence shown here is derived from an EMBL/GenBank/DDBJ whole genome shotgun (WGS) entry which is preliminary data.</text>
</comment>
<organism evidence="1 2">
    <name type="scientific">Mycobacterium kansasii</name>
    <dbReference type="NCBI Taxonomy" id="1768"/>
    <lineage>
        <taxon>Bacteria</taxon>
        <taxon>Bacillati</taxon>
        <taxon>Actinomycetota</taxon>
        <taxon>Actinomycetes</taxon>
        <taxon>Mycobacteriales</taxon>
        <taxon>Mycobacteriaceae</taxon>
        <taxon>Mycobacterium</taxon>
    </lineage>
</organism>
<dbReference type="AlphaFoldDB" id="A0A1V3XI37"/>
<evidence type="ECO:0000313" key="1">
    <source>
        <dbReference type="EMBL" id="OOK78859.1"/>
    </source>
</evidence>
<protein>
    <submittedName>
        <fullName evidence="1">Uncharacterized protein</fullName>
    </submittedName>
</protein>
<reference evidence="1 2" key="1">
    <citation type="submission" date="2017-02" db="EMBL/GenBank/DDBJ databases">
        <title>Complete genome sequences of Mycobacterium kansasii strains isolated from rhesus macaques.</title>
        <authorList>
            <person name="Panda A."/>
            <person name="Nagaraj S."/>
            <person name="Zhao X."/>
            <person name="Tettelin H."/>
            <person name="Detolla L.J."/>
        </authorList>
    </citation>
    <scope>NUCLEOTIDE SEQUENCE [LARGE SCALE GENOMIC DNA]</scope>
    <source>
        <strain evidence="1 2">11-3813</strain>
    </source>
</reference>
<dbReference type="EMBL" id="MVBM01000002">
    <property type="protein sequence ID" value="OOK78859.1"/>
    <property type="molecule type" value="Genomic_DNA"/>
</dbReference>
<gene>
    <name evidence="1" type="ORF">BZL30_1846</name>
</gene>
<dbReference type="Gene3D" id="3.40.50.300">
    <property type="entry name" value="P-loop containing nucleotide triphosphate hydrolases"/>
    <property type="match status" value="1"/>
</dbReference>
<accession>A0A1V3XI37</accession>
<proteinExistence type="predicted"/>
<dbReference type="PANTHER" id="PTHR43858:SF1">
    <property type="entry name" value="ABC TRANSPORTER-RELATED PROTEIN"/>
    <property type="match status" value="1"/>
</dbReference>
<dbReference type="GO" id="GO:0045900">
    <property type="term" value="P:negative regulation of translational elongation"/>
    <property type="evidence" value="ECO:0007669"/>
    <property type="project" value="InterPro"/>
</dbReference>
<dbReference type="SUPFAM" id="SSF52540">
    <property type="entry name" value="P-loop containing nucleoside triphosphate hydrolases"/>
    <property type="match status" value="1"/>
</dbReference>
<dbReference type="Proteomes" id="UP000189229">
    <property type="component" value="Unassembled WGS sequence"/>
</dbReference>
<name>A0A1V3XI37_MYCKA</name>
<dbReference type="PANTHER" id="PTHR43858">
    <property type="entry name" value="ENERGY-DEPENDENT TRANSLATIONAL THROTTLE PROTEIN ETTA"/>
    <property type="match status" value="1"/>
</dbReference>
<sequence length="66" mass="7181">MPRSVWSAERAGKSSVLRIMAGLDKPNNGDAFLATGASVGILQQEPPLNDEKTVRATLKRAWETSR</sequence>
<dbReference type="InterPro" id="IPR022374">
    <property type="entry name" value="EttA"/>
</dbReference>
<dbReference type="InterPro" id="IPR027417">
    <property type="entry name" value="P-loop_NTPase"/>
</dbReference>